<reference evidence="1 2" key="1">
    <citation type="submission" date="2017-07" db="EMBL/GenBank/DDBJ databases">
        <title>Phylogenetic study on the rhizospheric bacterium Ochrobactrum sp. A44.</title>
        <authorList>
            <person name="Krzyzanowska D.M."/>
            <person name="Ossowicki A."/>
            <person name="Rajewska M."/>
            <person name="Maciag T."/>
            <person name="Kaczynski Z."/>
            <person name="Czerwicka M."/>
            <person name="Jafra S."/>
        </authorList>
    </citation>
    <scope>NUCLEOTIDE SEQUENCE [LARGE SCALE GENOMIC DNA]</scope>
    <source>
        <strain evidence="1 2">OgA9a</strain>
    </source>
</reference>
<dbReference type="Proteomes" id="UP000216478">
    <property type="component" value="Unassembled WGS sequence"/>
</dbReference>
<sequence>MEVENRRLKLLLVEHLRAENARLEQMILRADQVFDVTDESA</sequence>
<evidence type="ECO:0000313" key="2">
    <source>
        <dbReference type="Proteomes" id="UP000216478"/>
    </source>
</evidence>
<keyword evidence="2" id="KW-1185">Reference proteome</keyword>
<dbReference type="AlphaFoldDB" id="A0A256EZA0"/>
<gene>
    <name evidence="1" type="ORF">CEV33_3480</name>
</gene>
<protein>
    <submittedName>
        <fullName evidence="1">Uncharacterized protein</fullName>
    </submittedName>
</protein>
<proteinExistence type="predicted"/>
<organism evidence="1 2">
    <name type="scientific">Brucella grignonensis</name>
    <dbReference type="NCBI Taxonomy" id="94627"/>
    <lineage>
        <taxon>Bacteria</taxon>
        <taxon>Pseudomonadati</taxon>
        <taxon>Pseudomonadota</taxon>
        <taxon>Alphaproteobacteria</taxon>
        <taxon>Hyphomicrobiales</taxon>
        <taxon>Brucellaceae</taxon>
        <taxon>Brucella/Ochrobactrum group</taxon>
        <taxon>Brucella</taxon>
    </lineage>
</organism>
<evidence type="ECO:0000313" key="1">
    <source>
        <dbReference type="EMBL" id="OYR07934.1"/>
    </source>
</evidence>
<accession>A0A256EZA0</accession>
<comment type="caution">
    <text evidence="1">The sequence shown here is derived from an EMBL/GenBank/DDBJ whole genome shotgun (WGS) entry which is preliminary data.</text>
</comment>
<dbReference type="EMBL" id="NNRL01000168">
    <property type="protein sequence ID" value="OYR07934.1"/>
    <property type="molecule type" value="Genomic_DNA"/>
</dbReference>
<name>A0A256EZA0_9HYPH</name>